<feature type="region of interest" description="Disordered" evidence="3">
    <location>
        <begin position="254"/>
        <end position="282"/>
    </location>
</feature>
<dbReference type="AlphaFoldDB" id="W7TST8"/>
<feature type="compositionally biased region" description="Polar residues" evidence="3">
    <location>
        <begin position="157"/>
        <end position="177"/>
    </location>
</feature>
<evidence type="ECO:0000313" key="4">
    <source>
        <dbReference type="EMBL" id="EWM26598.1"/>
    </source>
</evidence>
<evidence type="ECO:0000313" key="5">
    <source>
        <dbReference type="Proteomes" id="UP000019335"/>
    </source>
</evidence>
<sequence>MTVVDSYISFVRNHALFVRPLEGLIRTVTFFLPSRFYENGNGEIVSEGALAASNVMTLVNDLVLLGPRNTPLLPKEEDRLGLTLLLISHTEVLAEKISMRLGDGTDHLVVLWLEALKVLLRLRLVSLQQQHGGNANVVLLDGGRAIPTFHRPVESARPSSSTPGETSSLGVKNSGATSGVEEDQEDEEVLLRVLPEEVARPKRAECREGQEWKRGRRTGRKFRYFSESYNGDDDYGSNRHLIGDLTRCNARWTLSSPSPSSASSSTESGASTSPSAPTTGDCEGVAVGIEWTREERPEVAQARARLLLAGEILHILRPLVLASLRWALARRRRVKGRAVAAPPMGRSLRRGPLHSAAPESLLVLLPALMDLVSYQCTTGALNGGDNALKQSCEDELRRRKNLWLLYLLRTPVFEGLTHPVTRAVDGSLVRLPLVGGLASYSYQALIYIQRHFTLTSGS</sequence>
<keyword evidence="5" id="KW-1185">Reference proteome</keyword>
<dbReference type="Pfam" id="PF08610">
    <property type="entry name" value="Pex16"/>
    <property type="match status" value="1"/>
</dbReference>
<comment type="caution">
    <text evidence="4">The sequence shown here is derived from an EMBL/GenBank/DDBJ whole genome shotgun (WGS) entry which is preliminary data.</text>
</comment>
<proteinExistence type="inferred from homology"/>
<dbReference type="GO" id="GO:0005778">
    <property type="term" value="C:peroxisomal membrane"/>
    <property type="evidence" value="ECO:0007669"/>
    <property type="project" value="UniProtKB-SubCell"/>
</dbReference>
<dbReference type="EMBL" id="AZIL01000609">
    <property type="protein sequence ID" value="EWM26598.1"/>
    <property type="molecule type" value="Genomic_DNA"/>
</dbReference>
<evidence type="ECO:0000256" key="2">
    <source>
        <dbReference type="RuleBase" id="RU365003"/>
    </source>
</evidence>
<dbReference type="Proteomes" id="UP000019335">
    <property type="component" value="Chromosome 8"/>
</dbReference>
<feature type="region of interest" description="Disordered" evidence="3">
    <location>
        <begin position="150"/>
        <end position="187"/>
    </location>
</feature>
<comment type="similarity">
    <text evidence="1 2">Belongs to the peroxin-16 family.</text>
</comment>
<accession>W7TST8</accession>
<organism evidence="4 5">
    <name type="scientific">Nannochloropsis gaditana</name>
    <dbReference type="NCBI Taxonomy" id="72520"/>
    <lineage>
        <taxon>Eukaryota</taxon>
        <taxon>Sar</taxon>
        <taxon>Stramenopiles</taxon>
        <taxon>Ochrophyta</taxon>
        <taxon>Eustigmatophyceae</taxon>
        <taxon>Eustigmatales</taxon>
        <taxon>Monodopsidaceae</taxon>
        <taxon>Nannochloropsis</taxon>
    </lineage>
</organism>
<keyword evidence="2" id="KW-0576">Peroxisome</keyword>
<dbReference type="GO" id="GO:0007031">
    <property type="term" value="P:peroxisome organization"/>
    <property type="evidence" value="ECO:0007669"/>
    <property type="project" value="UniProtKB-KW"/>
</dbReference>
<dbReference type="InterPro" id="IPR013919">
    <property type="entry name" value="Pex16"/>
</dbReference>
<evidence type="ECO:0000256" key="1">
    <source>
        <dbReference type="ARBA" id="ARBA00009505"/>
    </source>
</evidence>
<gene>
    <name evidence="4" type="ORF">Naga_100001g138</name>
</gene>
<dbReference type="PANTHER" id="PTHR13299:SF0">
    <property type="entry name" value="PEROXISOMAL MEMBRANE PROTEIN PEX16"/>
    <property type="match status" value="1"/>
</dbReference>
<dbReference type="OrthoDB" id="59472at2759"/>
<evidence type="ECO:0000256" key="3">
    <source>
        <dbReference type="SAM" id="MobiDB-lite"/>
    </source>
</evidence>
<name>W7TST8_9STRA</name>
<keyword evidence="2" id="KW-0962">Peroxisome biogenesis</keyword>
<reference evidence="4 5" key="1">
    <citation type="journal article" date="2014" name="Mol. Plant">
        <title>Chromosome Scale Genome Assembly and Transcriptome Profiling of Nannochloropsis gaditana in Nitrogen Depletion.</title>
        <authorList>
            <person name="Corteggiani Carpinelli E."/>
            <person name="Telatin A."/>
            <person name="Vitulo N."/>
            <person name="Forcato C."/>
            <person name="D'Angelo M."/>
            <person name="Schiavon R."/>
            <person name="Vezzi A."/>
            <person name="Giacometti G.M."/>
            <person name="Morosinotto T."/>
            <person name="Valle G."/>
        </authorList>
    </citation>
    <scope>NUCLEOTIDE SEQUENCE [LARGE SCALE GENOMIC DNA]</scope>
    <source>
        <strain evidence="4 5">B-31</strain>
    </source>
</reference>
<feature type="compositionally biased region" description="Low complexity" evidence="3">
    <location>
        <begin position="255"/>
        <end position="279"/>
    </location>
</feature>
<protein>
    <recommendedName>
        <fullName evidence="2">Peroxisomal membrane protein PEX16</fullName>
    </recommendedName>
</protein>
<comment type="subcellular location">
    <subcellularLocation>
        <location evidence="2">Peroxisome membrane</location>
    </subcellularLocation>
</comment>
<dbReference type="PANTHER" id="PTHR13299">
    <property type="entry name" value="PEROXISOMAL MEMBRANE PROTEIN PEX16"/>
    <property type="match status" value="1"/>
</dbReference>